<accession>A0ABD0PNS5</accession>
<protein>
    <submittedName>
        <fullName evidence="1">Uncharacterized protein</fullName>
    </submittedName>
</protein>
<keyword evidence="2" id="KW-1185">Reference proteome</keyword>
<proteinExistence type="predicted"/>
<dbReference type="AlphaFoldDB" id="A0ABD0PNS5"/>
<feature type="non-terminal residue" evidence="1">
    <location>
        <position position="236"/>
    </location>
</feature>
<name>A0ABD0PNS5_CIRMR</name>
<dbReference type="EMBL" id="JAMKFB020000015">
    <property type="protein sequence ID" value="KAL0174376.1"/>
    <property type="molecule type" value="Genomic_DNA"/>
</dbReference>
<evidence type="ECO:0000313" key="2">
    <source>
        <dbReference type="Proteomes" id="UP001529510"/>
    </source>
</evidence>
<evidence type="ECO:0000313" key="1">
    <source>
        <dbReference type="EMBL" id="KAL0174376.1"/>
    </source>
</evidence>
<feature type="non-terminal residue" evidence="1">
    <location>
        <position position="1"/>
    </location>
</feature>
<sequence length="236" mass="24826">EVGKWESPLLPFIPYPPSRHAEIHAASKLRGLRSGQRLVFGGPMCDCDTGVLVPILAVTIHPQTGLVYPLGGVHTCPISRLRQPIQIGCPMLDPRTGDLVLITGVSLDPHTGAVLPVGGLLLSESFIEPLSGRMVRVGGGSVRGGKVVPHAGGFQALLDSQTLGACLRVAELLQGVSEEWSSAAADPQGDLDRLSAATSELEQAWKSSQHCVLQLLSRLEAIQEQARGVAENGGSV</sequence>
<organism evidence="1 2">
    <name type="scientific">Cirrhinus mrigala</name>
    <name type="common">Mrigala</name>
    <dbReference type="NCBI Taxonomy" id="683832"/>
    <lineage>
        <taxon>Eukaryota</taxon>
        <taxon>Metazoa</taxon>
        <taxon>Chordata</taxon>
        <taxon>Craniata</taxon>
        <taxon>Vertebrata</taxon>
        <taxon>Euteleostomi</taxon>
        <taxon>Actinopterygii</taxon>
        <taxon>Neopterygii</taxon>
        <taxon>Teleostei</taxon>
        <taxon>Ostariophysi</taxon>
        <taxon>Cypriniformes</taxon>
        <taxon>Cyprinidae</taxon>
        <taxon>Labeoninae</taxon>
        <taxon>Labeonini</taxon>
        <taxon>Cirrhinus</taxon>
    </lineage>
</organism>
<reference evidence="1 2" key="1">
    <citation type="submission" date="2024-05" db="EMBL/GenBank/DDBJ databases">
        <title>Genome sequencing and assembly of Indian major carp, Cirrhinus mrigala (Hamilton, 1822).</title>
        <authorList>
            <person name="Mohindra V."/>
            <person name="Chowdhury L.M."/>
            <person name="Lal K."/>
            <person name="Jena J.K."/>
        </authorList>
    </citation>
    <scope>NUCLEOTIDE SEQUENCE [LARGE SCALE GENOMIC DNA]</scope>
    <source>
        <strain evidence="1">CM1030</strain>
        <tissue evidence="1">Blood</tissue>
    </source>
</reference>
<gene>
    <name evidence="1" type="ORF">M9458_030344</name>
</gene>
<dbReference type="Proteomes" id="UP001529510">
    <property type="component" value="Unassembled WGS sequence"/>
</dbReference>
<comment type="caution">
    <text evidence="1">The sequence shown here is derived from an EMBL/GenBank/DDBJ whole genome shotgun (WGS) entry which is preliminary data.</text>
</comment>